<organism evidence="1 2">
    <name type="scientific">Irpex rosettiformis</name>
    <dbReference type="NCBI Taxonomy" id="378272"/>
    <lineage>
        <taxon>Eukaryota</taxon>
        <taxon>Fungi</taxon>
        <taxon>Dikarya</taxon>
        <taxon>Basidiomycota</taxon>
        <taxon>Agaricomycotina</taxon>
        <taxon>Agaricomycetes</taxon>
        <taxon>Polyporales</taxon>
        <taxon>Irpicaceae</taxon>
        <taxon>Irpex</taxon>
    </lineage>
</organism>
<evidence type="ECO:0000313" key="2">
    <source>
        <dbReference type="Proteomes" id="UP001055072"/>
    </source>
</evidence>
<sequence>MPIVQKGKQNKQLTISLDATLLDPALLQDEIVLENALCVLEGHLMNPAVNQGLLLRSLMEIQNLFEFVYSGISSKVASVVKAHIDGVFPLTAPAFENSLVSDLLEKLSQYFWHLDLPLSGLAEHHRSVQMIRPVLKALANLNLPLDPKSPTVEGVNDDLNPLPFTKRTKQRDWKKNKRAATQTLLLDTKLFAHLNVDPPTSAEDVTQLEMQLLNDLRDILMDYLDALRKPTLVPHFKVSYLERSEESTPSLGNANPASETEKVPDTGEALDHQSHAYPVVQPMKAALYFDSAEGLGDWHVIISSRASKDLRNTQRADKRRFGIYLKKIRELSNGHFSDDNQKRLAGSDKEIPIYEAKMTRDSRLVYQIDCIKEYGEETERQVIRIFGIYTHAQLERDWTYVTKYLSGKGKEYKRRCLYRTKPTNARDKVYAPATFPLTSEKDVPCSPMDLTDLRAEDKQDLHSLLVLEKYVTFSQALLNSILADQDVAHVFHMSPTEQEIVRHAGSCYVRGRSGTGKTTTMLFKMLGIEQARDSVRASHGGELPRPRQLFVTQSRVLAEKVQEYYTKLSMSQAAAYRTAEESTRLAAEQKDPEKQVLVDKDEEELHHSTLPKSFRELKEEHFPLFITYDQLCRLLEASNYEMDGVSDDISKLQNKIQPTEMLTIANSYIKQQRASFISYNTFLGDYWPHLPHHLTKGFDPALVFAEFMGIIKGSEESVDTEKGHIDQETYMNVTRRQLGTFTSQRDVVYWLFEEYTKMKQERAEWDAADRTHKLLQRICEGDILDSKVDFVYVDEVQDNLMIDALLMRKICKHPNGLFWAGDTAQTISAGSSFRFEALKAFMHRVEKKSSSAPLAKAPREFQLAANFRSHGGIVNAAHSIVKLITKFWPNAIDTLSEERAEVDGAKPVFFTGWDEDTVQYEQFLFGSSGNQIEFGANQCILVRDEAAKDELQKQVGDIGTVLTLYESKGLEFNDVLLYNFFEDSTVDVGQWRVILNALPNHNDIKCPIFDETRHSGVCRELKFLYVAITRARQNVWIADCSDKGEPLRMFWTAQGLVETMSAVGSVPQLASSSKLEEWAEMAKTLFANKRYSQASRAFERAKMPREKDIAGAYHLREAAQRTPRSQNTVLNPREQAFHAAAEAFFLCAGLSPSRKERLAYYRIAAECYLEASELKKAAEAYILTEDHTQAAQVFRQGGLFDEAIDTIDQYKEQIQPIEAEKIRDVAKIHYSKEQDLDRATKLFSDVDEALVFMDDFGFNVARVALLEQHGRLREAAEIHLAEGNTLDAIRFLMRDLSNKESRACLEDSLLKGVRGQLSFGIPLADELPRFRLEELLGFAREATAFGPFSSRTLDEFALCKAALDNNISELHNLKDRFLITHSDHGAVAMCLDYAFKTWLQLTEASADIIMSVLDSFSAYTRELRQLSWERNPLERTTLQRLFGYYPAPEAEHMAIIPSGTLLHGFLRNPESLYATRWIRPVLANDGGFMVSSSELSTLFGAAVRGYFLLKIQEENLACLQAPAFRLCPVFMALGERQNSKHRCSSSHNPKDMTSEALHRRFRMLLQQIHIYQWVSVLGETRKEFAKQRRRWISRLYEAYFPVHSKAGSALQLDLALIPEADKGFEIVKEWIRDLLYTQCFEYLGPWNFLTFIAEVATLALRFEKHNAFDYFRRAPCVTMDRPERYIRNGGRYIVWDLLDFLGRTSATSLSAGVCFIKHVCYEQLHIDANVLCHMIELLCAAYAVGHRLRIRGSLHDITLSRRLLARLYADKELRHQDHSALGLFIGLMPTLLREMYYGSSEFLRYEQTSRFDFQVRHIFVARICKSFTLLGYNINDPQLQSILLRNMASFKEDTEPGMNYDYPAMFRRYVHATSWDELVHAVRSTGAYEKGTPEELIQLRDAKRLHGPSYEVFGTRSVVYRTVEEIPALLWGNTIPGHSLPRNAPIPERSSESGRRNIQLDELEPSKEFVEKEEVDTLVIVEDQDAVVGHNDITELTESETGVHHEQHGAAGLTPEEIQIATRLALAYRSRLSHRQSAREKGQAEYNRIYQSYRESPMIEGMPRRYRLLFLGPLPLAFLCLRTMATHVANSKAQARARMSLVSHSEYERVGAQINRAIAIDRRIRHLRQQLDPKSEFHRKLSEPELKAHVQEIADIASEHPRTIDGVEWELRTAVKGIVQDPSPPKKPVTLPKPSKPELVTDFDDYELVY</sequence>
<name>A0ACB8U6L1_9APHY</name>
<evidence type="ECO:0000313" key="1">
    <source>
        <dbReference type="EMBL" id="KAI0089831.1"/>
    </source>
</evidence>
<accession>A0ACB8U6L1</accession>
<dbReference type="Proteomes" id="UP001055072">
    <property type="component" value="Unassembled WGS sequence"/>
</dbReference>
<dbReference type="EMBL" id="MU274909">
    <property type="protein sequence ID" value="KAI0089831.1"/>
    <property type="molecule type" value="Genomic_DNA"/>
</dbReference>
<reference evidence="1" key="1">
    <citation type="journal article" date="2021" name="Environ. Microbiol.">
        <title>Gene family expansions and transcriptome signatures uncover fungal adaptations to wood decay.</title>
        <authorList>
            <person name="Hage H."/>
            <person name="Miyauchi S."/>
            <person name="Viragh M."/>
            <person name="Drula E."/>
            <person name="Min B."/>
            <person name="Chaduli D."/>
            <person name="Navarro D."/>
            <person name="Favel A."/>
            <person name="Norest M."/>
            <person name="Lesage-Meessen L."/>
            <person name="Balint B."/>
            <person name="Merenyi Z."/>
            <person name="de Eugenio L."/>
            <person name="Morin E."/>
            <person name="Martinez A.T."/>
            <person name="Baldrian P."/>
            <person name="Stursova M."/>
            <person name="Martinez M.J."/>
            <person name="Novotny C."/>
            <person name="Magnuson J.K."/>
            <person name="Spatafora J.W."/>
            <person name="Maurice S."/>
            <person name="Pangilinan J."/>
            <person name="Andreopoulos W."/>
            <person name="LaButti K."/>
            <person name="Hundley H."/>
            <person name="Na H."/>
            <person name="Kuo A."/>
            <person name="Barry K."/>
            <person name="Lipzen A."/>
            <person name="Henrissat B."/>
            <person name="Riley R."/>
            <person name="Ahrendt S."/>
            <person name="Nagy L.G."/>
            <person name="Grigoriev I.V."/>
            <person name="Martin F."/>
            <person name="Rosso M.N."/>
        </authorList>
    </citation>
    <scope>NUCLEOTIDE SEQUENCE</scope>
    <source>
        <strain evidence="1">CBS 384.51</strain>
    </source>
</reference>
<keyword evidence="2" id="KW-1185">Reference proteome</keyword>
<comment type="caution">
    <text evidence="1">The sequence shown here is derived from an EMBL/GenBank/DDBJ whole genome shotgun (WGS) entry which is preliminary data.</text>
</comment>
<proteinExistence type="predicted"/>
<protein>
    <submittedName>
        <fullName evidence="1">Uncharacterized protein</fullName>
    </submittedName>
</protein>
<gene>
    <name evidence="1" type="ORF">BDY19DRAFT_992789</name>
</gene>